<keyword evidence="1" id="KW-0732">Signal</keyword>
<reference evidence="2 3" key="1">
    <citation type="journal article" date="2015" name="Genome Biol. Evol.">
        <title>Characterization of Three Mycobacterium spp. with Potential Use in Bioremediation by Genome Sequencing and Comparative Genomics.</title>
        <authorList>
            <person name="Das S."/>
            <person name="Pettersson B.M."/>
            <person name="Behra P.R."/>
            <person name="Ramesh M."/>
            <person name="Dasgupta S."/>
            <person name="Bhattacharya A."/>
            <person name="Kirsebom L.A."/>
        </authorList>
    </citation>
    <scope>NUCLEOTIDE SEQUENCE [LARGE SCALE GENOMIC DNA]</scope>
    <source>
        <strain evidence="2 3">DSM 44075</strain>
    </source>
</reference>
<protein>
    <recommendedName>
        <fullName evidence="4">Secreted protein</fullName>
    </recommendedName>
</protein>
<gene>
    <name evidence="2" type="ORF">MOBUDSM44075_04022</name>
</gene>
<evidence type="ECO:0000313" key="2">
    <source>
        <dbReference type="EMBL" id="KMO72507.1"/>
    </source>
</evidence>
<name>A0A0J6VSS7_9MYCO</name>
<feature type="signal peptide" evidence="1">
    <location>
        <begin position="1"/>
        <end position="31"/>
    </location>
</feature>
<proteinExistence type="predicted"/>
<comment type="caution">
    <text evidence="2">The sequence shown here is derived from an EMBL/GenBank/DDBJ whole genome shotgun (WGS) entry which is preliminary data.</text>
</comment>
<feature type="chain" id="PRO_5005283121" description="Secreted protein" evidence="1">
    <location>
        <begin position="32"/>
        <end position="142"/>
    </location>
</feature>
<organism evidence="2 3">
    <name type="scientific">Mycolicibacterium obuense</name>
    <dbReference type="NCBI Taxonomy" id="1807"/>
    <lineage>
        <taxon>Bacteria</taxon>
        <taxon>Bacillati</taxon>
        <taxon>Actinomycetota</taxon>
        <taxon>Actinomycetes</taxon>
        <taxon>Mycobacteriales</taxon>
        <taxon>Mycobacteriaceae</taxon>
        <taxon>Mycolicibacterium</taxon>
    </lineage>
</organism>
<accession>A0A0J6VSS7</accession>
<dbReference type="EMBL" id="JYNU01000030">
    <property type="protein sequence ID" value="KMO72507.1"/>
    <property type="molecule type" value="Genomic_DNA"/>
</dbReference>
<dbReference type="AlphaFoldDB" id="A0A0J6VSS7"/>
<dbReference type="PATRIC" id="fig|1807.14.peg.4048"/>
<evidence type="ECO:0008006" key="4">
    <source>
        <dbReference type="Google" id="ProtNLM"/>
    </source>
</evidence>
<sequence precursor="true">MAKSARKAFRIIALVAAPAVAALTLAGNAAADPPLLNGTYGSTDGDPYNVWTIATSCSPAGCTGTVSSNQGWTAPTTFTNGHWDFTVSKPGGLTCDDGHYEPAVVSMSIDPVTLGGVVSSDSNFGCAGGIVTQSPFQLQKVG</sequence>
<dbReference type="Proteomes" id="UP000036313">
    <property type="component" value="Unassembled WGS sequence"/>
</dbReference>
<evidence type="ECO:0000313" key="3">
    <source>
        <dbReference type="Proteomes" id="UP000036313"/>
    </source>
</evidence>
<evidence type="ECO:0000256" key="1">
    <source>
        <dbReference type="SAM" id="SignalP"/>
    </source>
</evidence>
<dbReference type="RefSeq" id="WP_048424437.1">
    <property type="nucleotide sequence ID" value="NZ_JYNU01000030.1"/>
</dbReference>